<evidence type="ECO:0000313" key="2">
    <source>
        <dbReference type="Proteomes" id="UP001144280"/>
    </source>
</evidence>
<dbReference type="EMBL" id="BSDI01000001">
    <property type="protein sequence ID" value="GLH94846.1"/>
    <property type="molecule type" value="Genomic_DNA"/>
</dbReference>
<dbReference type="Proteomes" id="UP001144280">
    <property type="component" value="Unassembled WGS sequence"/>
</dbReference>
<proteinExistence type="predicted"/>
<accession>A0ABQ5QLY0</accession>
<evidence type="ECO:0008006" key="3">
    <source>
        <dbReference type="Google" id="ProtNLM"/>
    </source>
</evidence>
<gene>
    <name evidence="1" type="ORF">Pa4123_01180</name>
</gene>
<sequence>MSERLHIDWTACRGRGLCGELLPEMLDLDEWGYPRPKQGLSVPRALSGPARQAVGLCPRQALRLQTEATS</sequence>
<dbReference type="RefSeq" id="WP_281891678.1">
    <property type="nucleotide sequence ID" value="NZ_BSDI01000001.1"/>
</dbReference>
<comment type="caution">
    <text evidence="1">The sequence shown here is derived from an EMBL/GenBank/DDBJ whole genome shotgun (WGS) entry which is preliminary data.</text>
</comment>
<evidence type="ECO:0000313" key="1">
    <source>
        <dbReference type="EMBL" id="GLH94846.1"/>
    </source>
</evidence>
<reference evidence="1" key="1">
    <citation type="submission" date="2022-12" db="EMBL/GenBank/DDBJ databases">
        <title>New Phytohabitans aurantiacus sp. RD004123 nov., an actinomycete isolated from soil.</title>
        <authorList>
            <person name="Triningsih D.W."/>
            <person name="Harunari E."/>
            <person name="Igarashi Y."/>
        </authorList>
    </citation>
    <scope>NUCLEOTIDE SEQUENCE</scope>
    <source>
        <strain evidence="1">RD004123</strain>
    </source>
</reference>
<dbReference type="Gene3D" id="3.30.70.20">
    <property type="match status" value="1"/>
</dbReference>
<keyword evidence="2" id="KW-1185">Reference proteome</keyword>
<dbReference type="SUPFAM" id="SSF54862">
    <property type="entry name" value="4Fe-4S ferredoxins"/>
    <property type="match status" value="1"/>
</dbReference>
<name>A0ABQ5QLY0_9ACTN</name>
<protein>
    <recommendedName>
        <fullName evidence="3">Ferredoxin</fullName>
    </recommendedName>
</protein>
<organism evidence="1 2">
    <name type="scientific">Phytohabitans aurantiacus</name>
    <dbReference type="NCBI Taxonomy" id="3016789"/>
    <lineage>
        <taxon>Bacteria</taxon>
        <taxon>Bacillati</taxon>
        <taxon>Actinomycetota</taxon>
        <taxon>Actinomycetes</taxon>
        <taxon>Micromonosporales</taxon>
        <taxon>Micromonosporaceae</taxon>
    </lineage>
</organism>
<dbReference type="Pfam" id="PF13459">
    <property type="entry name" value="Fer4_15"/>
    <property type="match status" value="1"/>
</dbReference>